<evidence type="ECO:0000313" key="2">
    <source>
        <dbReference type="Proteomes" id="UP000735302"/>
    </source>
</evidence>
<comment type="caution">
    <text evidence="1">The sequence shown here is derived from an EMBL/GenBank/DDBJ whole genome shotgun (WGS) entry which is preliminary data.</text>
</comment>
<dbReference type="AlphaFoldDB" id="A0AAV4CMQ0"/>
<protein>
    <submittedName>
        <fullName evidence="1">Uncharacterized protein</fullName>
    </submittedName>
</protein>
<evidence type="ECO:0000313" key="1">
    <source>
        <dbReference type="EMBL" id="GFO32709.1"/>
    </source>
</evidence>
<organism evidence="1 2">
    <name type="scientific">Plakobranchus ocellatus</name>
    <dbReference type="NCBI Taxonomy" id="259542"/>
    <lineage>
        <taxon>Eukaryota</taxon>
        <taxon>Metazoa</taxon>
        <taxon>Spiralia</taxon>
        <taxon>Lophotrochozoa</taxon>
        <taxon>Mollusca</taxon>
        <taxon>Gastropoda</taxon>
        <taxon>Heterobranchia</taxon>
        <taxon>Euthyneura</taxon>
        <taxon>Panpulmonata</taxon>
        <taxon>Sacoglossa</taxon>
        <taxon>Placobranchoidea</taxon>
        <taxon>Plakobranchidae</taxon>
        <taxon>Plakobranchus</taxon>
    </lineage>
</organism>
<accession>A0AAV4CMQ0</accession>
<gene>
    <name evidence="1" type="ORF">PoB_005921400</name>
</gene>
<proteinExistence type="predicted"/>
<name>A0AAV4CMQ0_9GAST</name>
<dbReference type="EMBL" id="BLXT01006675">
    <property type="protein sequence ID" value="GFO32709.1"/>
    <property type="molecule type" value="Genomic_DNA"/>
</dbReference>
<reference evidence="1 2" key="1">
    <citation type="journal article" date="2021" name="Elife">
        <title>Chloroplast acquisition without the gene transfer in kleptoplastic sea slugs, Plakobranchus ocellatus.</title>
        <authorList>
            <person name="Maeda T."/>
            <person name="Takahashi S."/>
            <person name="Yoshida T."/>
            <person name="Shimamura S."/>
            <person name="Takaki Y."/>
            <person name="Nagai Y."/>
            <person name="Toyoda A."/>
            <person name="Suzuki Y."/>
            <person name="Arimoto A."/>
            <person name="Ishii H."/>
            <person name="Satoh N."/>
            <person name="Nishiyama T."/>
            <person name="Hasebe M."/>
            <person name="Maruyama T."/>
            <person name="Minagawa J."/>
            <person name="Obokata J."/>
            <person name="Shigenobu S."/>
        </authorList>
    </citation>
    <scope>NUCLEOTIDE SEQUENCE [LARGE SCALE GENOMIC DNA]</scope>
</reference>
<dbReference type="Proteomes" id="UP000735302">
    <property type="component" value="Unassembled WGS sequence"/>
</dbReference>
<sequence length="148" mass="16278">MQVGGTGNEVKGFYSPRPDGMTSRICGSVGKRTCNFDGDLKATIECLRVVIRRQRQESVVTRSEYLHRLPGFSANSRREDVVEGVAEPFPCKSYAFVLLALPQRTESGEGFKFLRDSSCTFGATTLVSPPPPSSLEIVFAGHERSMVQ</sequence>
<keyword evidence="2" id="KW-1185">Reference proteome</keyword>